<evidence type="ECO:0000256" key="1">
    <source>
        <dbReference type="SAM" id="Phobius"/>
    </source>
</evidence>
<feature type="transmembrane region" description="Helical" evidence="1">
    <location>
        <begin position="53"/>
        <end position="72"/>
    </location>
</feature>
<protein>
    <recommendedName>
        <fullName evidence="2">Zinc-ribbon domain-containing protein</fullName>
    </recommendedName>
</protein>
<evidence type="ECO:0000259" key="2">
    <source>
        <dbReference type="Pfam" id="PF13240"/>
    </source>
</evidence>
<dbReference type="EMBL" id="MT631352">
    <property type="protein sequence ID" value="QNO48515.1"/>
    <property type="molecule type" value="Genomic_DNA"/>
</dbReference>
<feature type="domain" description="Zinc-ribbon" evidence="2">
    <location>
        <begin position="3"/>
        <end position="25"/>
    </location>
</feature>
<dbReference type="InterPro" id="IPR026870">
    <property type="entry name" value="Zinc_ribbon_dom"/>
</dbReference>
<dbReference type="EMBL" id="MT630878">
    <property type="protein sequence ID" value="QNO43959.1"/>
    <property type="molecule type" value="Genomic_DNA"/>
</dbReference>
<evidence type="ECO:0000313" key="3">
    <source>
        <dbReference type="EMBL" id="QNO43686.1"/>
    </source>
</evidence>
<dbReference type="EMBL" id="MT631444">
    <property type="protein sequence ID" value="QNO50633.1"/>
    <property type="molecule type" value="Genomic_DNA"/>
</dbReference>
<proteinExistence type="predicted"/>
<keyword evidence="1" id="KW-0472">Membrane</keyword>
<dbReference type="EMBL" id="MT630849">
    <property type="protein sequence ID" value="QNO43686.1"/>
    <property type="molecule type" value="Genomic_DNA"/>
</dbReference>
<keyword evidence="1" id="KW-1133">Transmembrane helix</keyword>
<reference evidence="4" key="1">
    <citation type="submission" date="2020-06" db="EMBL/GenBank/DDBJ databases">
        <title>Unique genomic features of the anaerobic methanotrophic archaea.</title>
        <authorList>
            <person name="Chadwick G.L."/>
            <person name="Skennerton C.T."/>
            <person name="Laso-Perez R."/>
            <person name="Leu A.O."/>
            <person name="Speth D.R."/>
            <person name="Yu H."/>
            <person name="Morgan-Lang C."/>
            <person name="Hatzenpichler R."/>
            <person name="Goudeau D."/>
            <person name="Malmstrom R."/>
            <person name="Brazelton W.J."/>
            <person name="Woyke T."/>
            <person name="Hallam S.J."/>
            <person name="Tyson G.W."/>
            <person name="Wegener G."/>
            <person name="Boetius A."/>
            <person name="Orphan V."/>
        </authorList>
    </citation>
    <scope>NUCLEOTIDE SEQUENCE</scope>
</reference>
<evidence type="ECO:0000313" key="5">
    <source>
        <dbReference type="EMBL" id="QNO48515.1"/>
    </source>
</evidence>
<sequence>MTYCPKCGEKNEDDARYCNNCGAPLTATQRDYEKEREDRCEEECAGGPRSAPIIWGLIVVLIGLWIVFKFGLKNIQGLPAWVYEFEVWWIIPVIIGIAIIIAGIRMILRKDQAQ</sequence>
<dbReference type="Pfam" id="PF13240">
    <property type="entry name" value="Zn_Ribbon_1"/>
    <property type="match status" value="1"/>
</dbReference>
<evidence type="ECO:0000313" key="6">
    <source>
        <dbReference type="EMBL" id="QNO50633.1"/>
    </source>
</evidence>
<keyword evidence="1" id="KW-0812">Transmembrane</keyword>
<feature type="transmembrane region" description="Helical" evidence="1">
    <location>
        <begin position="87"/>
        <end position="108"/>
    </location>
</feature>
<dbReference type="AlphaFoldDB" id="A0A7G9Y7H5"/>
<evidence type="ECO:0000313" key="4">
    <source>
        <dbReference type="EMBL" id="QNO43959.1"/>
    </source>
</evidence>
<gene>
    <name evidence="4" type="ORF">AECFJODE_00012</name>
    <name evidence="3" type="ORF">FICJDHNH_00026</name>
    <name evidence="5" type="ORF">IMNOINEI_00015</name>
    <name evidence="6" type="ORF">PPJMCGDE_00004</name>
</gene>
<organism evidence="4">
    <name type="scientific">Candidatus Methanogaster sp. ANME-2c ERB4</name>
    <dbReference type="NCBI Taxonomy" id="2759911"/>
    <lineage>
        <taxon>Archaea</taxon>
        <taxon>Methanobacteriati</taxon>
        <taxon>Methanobacteriota</taxon>
        <taxon>Stenosarchaea group</taxon>
        <taxon>Methanomicrobia</taxon>
        <taxon>Methanosarcinales</taxon>
        <taxon>ANME-2 cluster</taxon>
        <taxon>Candidatus Methanogasteraceae</taxon>
        <taxon>Candidatus Methanogaster</taxon>
    </lineage>
</organism>
<accession>A0A7G9Y7H5</accession>
<name>A0A7G9Y7H5_9EURY</name>